<dbReference type="Proteomes" id="UP000053593">
    <property type="component" value="Unassembled WGS sequence"/>
</dbReference>
<dbReference type="SUPFAM" id="SSF53335">
    <property type="entry name" value="S-adenosyl-L-methionine-dependent methyltransferases"/>
    <property type="match status" value="1"/>
</dbReference>
<dbReference type="HOGENOM" id="CLU_010595_9_3_1"/>
<accession>A0A0D0BCP7</accession>
<dbReference type="PANTHER" id="PTHR43591:SF50">
    <property type="entry name" value="METHYLTRANSFERASE DOMAIN-CONTAINING PROTEIN-RELATED"/>
    <property type="match status" value="1"/>
</dbReference>
<evidence type="ECO:0008006" key="3">
    <source>
        <dbReference type="Google" id="ProtNLM"/>
    </source>
</evidence>
<proteinExistence type="predicted"/>
<dbReference type="Gene3D" id="3.40.50.150">
    <property type="entry name" value="Vaccinia Virus protein VP39"/>
    <property type="match status" value="1"/>
</dbReference>
<organism evidence="1 2">
    <name type="scientific">Collybiopsis luxurians FD-317 M1</name>
    <dbReference type="NCBI Taxonomy" id="944289"/>
    <lineage>
        <taxon>Eukaryota</taxon>
        <taxon>Fungi</taxon>
        <taxon>Dikarya</taxon>
        <taxon>Basidiomycota</taxon>
        <taxon>Agaricomycotina</taxon>
        <taxon>Agaricomycetes</taxon>
        <taxon>Agaricomycetidae</taxon>
        <taxon>Agaricales</taxon>
        <taxon>Marasmiineae</taxon>
        <taxon>Omphalotaceae</taxon>
        <taxon>Collybiopsis</taxon>
        <taxon>Collybiopsis luxurians</taxon>
    </lineage>
</organism>
<evidence type="ECO:0000313" key="2">
    <source>
        <dbReference type="Proteomes" id="UP000053593"/>
    </source>
</evidence>
<dbReference type="InterPro" id="IPR029063">
    <property type="entry name" value="SAM-dependent_MTases_sf"/>
</dbReference>
<evidence type="ECO:0000313" key="1">
    <source>
        <dbReference type="EMBL" id="KIK61455.1"/>
    </source>
</evidence>
<dbReference type="PANTHER" id="PTHR43591">
    <property type="entry name" value="METHYLTRANSFERASE"/>
    <property type="match status" value="1"/>
</dbReference>
<protein>
    <recommendedName>
        <fullName evidence="3">Methyltransferase domain-containing protein</fullName>
    </recommendedName>
</protein>
<gene>
    <name evidence="1" type="ORF">GYMLUDRAFT_43021</name>
</gene>
<reference evidence="1 2" key="1">
    <citation type="submission" date="2014-04" db="EMBL/GenBank/DDBJ databases">
        <title>Evolutionary Origins and Diversification of the Mycorrhizal Mutualists.</title>
        <authorList>
            <consortium name="DOE Joint Genome Institute"/>
            <consortium name="Mycorrhizal Genomics Consortium"/>
            <person name="Kohler A."/>
            <person name="Kuo A."/>
            <person name="Nagy L.G."/>
            <person name="Floudas D."/>
            <person name="Copeland A."/>
            <person name="Barry K.W."/>
            <person name="Cichocki N."/>
            <person name="Veneault-Fourrey C."/>
            <person name="LaButti K."/>
            <person name="Lindquist E.A."/>
            <person name="Lipzen A."/>
            <person name="Lundell T."/>
            <person name="Morin E."/>
            <person name="Murat C."/>
            <person name="Riley R."/>
            <person name="Ohm R."/>
            <person name="Sun H."/>
            <person name="Tunlid A."/>
            <person name="Henrissat B."/>
            <person name="Grigoriev I.V."/>
            <person name="Hibbett D.S."/>
            <person name="Martin F."/>
        </authorList>
    </citation>
    <scope>NUCLEOTIDE SEQUENCE [LARGE SCALE GENOMIC DNA]</scope>
    <source>
        <strain evidence="1 2">FD-317 M1</strain>
    </source>
</reference>
<dbReference type="OrthoDB" id="184880at2759"/>
<feature type="non-terminal residue" evidence="1">
    <location>
        <position position="1"/>
    </location>
</feature>
<dbReference type="AlphaFoldDB" id="A0A0D0BCP7"/>
<dbReference type="EMBL" id="KN834771">
    <property type="protein sequence ID" value="KIK61455.1"/>
    <property type="molecule type" value="Genomic_DNA"/>
</dbReference>
<name>A0A0D0BCP7_9AGAR</name>
<sequence length="222" mass="25557">MTEDHRQRYYASEQYLLPADKTEIARLDLQHRVFTKAFENRLSLAPLKLQSGDRVLESAAGTGIWAPEFSEENSKNGIILDIEYIDISDKQFLRKPPPNIHFSLRSAIDLPAEWNETFSYVHQRLIIVALNDSLWRKAISEFFRVLLPGGWLEIVEIDTNCYRDSYVGPYTNKLQALTLSMFAEKGMLVDLAPYFPPLLKEIGFVDVQFEVRRARIGRSGES</sequence>
<keyword evidence="2" id="KW-1185">Reference proteome</keyword>
<dbReference type="Pfam" id="PF13489">
    <property type="entry name" value="Methyltransf_23"/>
    <property type="match status" value="1"/>
</dbReference>
<dbReference type="CDD" id="cd02440">
    <property type="entry name" value="AdoMet_MTases"/>
    <property type="match status" value="1"/>
</dbReference>